<feature type="transmembrane region" description="Helical" evidence="1">
    <location>
        <begin position="49"/>
        <end position="69"/>
    </location>
</feature>
<evidence type="ECO:0000256" key="1">
    <source>
        <dbReference type="SAM" id="Phobius"/>
    </source>
</evidence>
<dbReference type="EMBL" id="JAGXFD010000001">
    <property type="protein sequence ID" value="MBZ9568472.1"/>
    <property type="molecule type" value="Genomic_DNA"/>
</dbReference>
<organism evidence="2 3">
    <name type="scientific">Modicisalibacter tunisiensis</name>
    <dbReference type="NCBI Taxonomy" id="390637"/>
    <lineage>
        <taxon>Bacteria</taxon>
        <taxon>Pseudomonadati</taxon>
        <taxon>Pseudomonadota</taxon>
        <taxon>Gammaproteobacteria</taxon>
        <taxon>Oceanospirillales</taxon>
        <taxon>Halomonadaceae</taxon>
        <taxon>Modicisalibacter</taxon>
    </lineage>
</organism>
<sequence length="130" mass="14637">MRRRAMPEAERGVIDRRTRQARLGVIISLVVLFCLVGLGGWQLRASESVGWAPILVRMLPLILFLPSVLTRRPRGHLWLAFVSVLYVAQGITIANLPDRFWWGVLECLAAAALGISSLAYARWRRRQCAA</sequence>
<protein>
    <submittedName>
        <fullName evidence="2">DUF2069 domain-containing protein</fullName>
    </submittedName>
</protein>
<name>A0ABS7X0Q0_9GAMM</name>
<feature type="transmembrane region" description="Helical" evidence="1">
    <location>
        <begin position="21"/>
        <end position="43"/>
    </location>
</feature>
<dbReference type="InterPro" id="IPR018643">
    <property type="entry name" value="DUF2069_membrane"/>
</dbReference>
<dbReference type="Proteomes" id="UP001319883">
    <property type="component" value="Unassembled WGS sequence"/>
</dbReference>
<comment type="caution">
    <text evidence="2">The sequence shown here is derived from an EMBL/GenBank/DDBJ whole genome shotgun (WGS) entry which is preliminary data.</text>
</comment>
<keyword evidence="1" id="KW-1133">Transmembrane helix</keyword>
<dbReference type="Pfam" id="PF09842">
    <property type="entry name" value="DUF2069"/>
    <property type="match status" value="1"/>
</dbReference>
<gene>
    <name evidence="2" type="ORF">KGQ91_12405</name>
</gene>
<keyword evidence="1" id="KW-0812">Transmembrane</keyword>
<keyword evidence="1" id="KW-0472">Membrane</keyword>
<accession>A0ABS7X0Q0</accession>
<feature type="transmembrane region" description="Helical" evidence="1">
    <location>
        <begin position="76"/>
        <end position="94"/>
    </location>
</feature>
<feature type="transmembrane region" description="Helical" evidence="1">
    <location>
        <begin position="100"/>
        <end position="121"/>
    </location>
</feature>
<proteinExistence type="predicted"/>
<reference evidence="2 3" key="1">
    <citation type="submission" date="2021-05" db="EMBL/GenBank/DDBJ databases">
        <title>Petroleum and Energy Research Collection (APPE): ex situ preservation of microbial diversity associated with the oil industry and exploitation of its biotechnological potential.</title>
        <authorList>
            <person name="Paixao C.T.M."/>
            <person name="Gomes M.B."/>
            <person name="Oliveira V.M."/>
        </authorList>
    </citation>
    <scope>NUCLEOTIDE SEQUENCE [LARGE SCALE GENOMIC DNA]</scope>
    <source>
        <strain evidence="2 3">LIT2</strain>
    </source>
</reference>
<evidence type="ECO:0000313" key="3">
    <source>
        <dbReference type="Proteomes" id="UP001319883"/>
    </source>
</evidence>
<keyword evidence="3" id="KW-1185">Reference proteome</keyword>
<evidence type="ECO:0000313" key="2">
    <source>
        <dbReference type="EMBL" id="MBZ9568472.1"/>
    </source>
</evidence>